<evidence type="ECO:0000259" key="11">
    <source>
        <dbReference type="PROSITE" id="PS50011"/>
    </source>
</evidence>
<dbReference type="AlphaFoldDB" id="A0ABD1GGS1"/>
<comment type="catalytic activity">
    <reaction evidence="9">
        <text>L-seryl-[protein] + ATP = O-phospho-L-seryl-[protein] + ADP + H(+)</text>
        <dbReference type="Rhea" id="RHEA:17989"/>
        <dbReference type="Rhea" id="RHEA-COMP:9863"/>
        <dbReference type="Rhea" id="RHEA-COMP:11604"/>
        <dbReference type="ChEBI" id="CHEBI:15378"/>
        <dbReference type="ChEBI" id="CHEBI:29999"/>
        <dbReference type="ChEBI" id="CHEBI:30616"/>
        <dbReference type="ChEBI" id="CHEBI:83421"/>
        <dbReference type="ChEBI" id="CHEBI:456216"/>
        <dbReference type="EC" id="2.7.11.1"/>
    </reaction>
</comment>
<dbReference type="Gene3D" id="3.30.200.20">
    <property type="entry name" value="Phosphorylase Kinase, domain 1"/>
    <property type="match status" value="1"/>
</dbReference>
<evidence type="ECO:0000256" key="3">
    <source>
        <dbReference type="ARBA" id="ARBA00022527"/>
    </source>
</evidence>
<evidence type="ECO:0000256" key="4">
    <source>
        <dbReference type="ARBA" id="ARBA00022679"/>
    </source>
</evidence>
<dbReference type="EMBL" id="JBEAFC010000008">
    <property type="protein sequence ID" value="KAL1543319.1"/>
    <property type="molecule type" value="Genomic_DNA"/>
</dbReference>
<organism evidence="12 13">
    <name type="scientific">Salvia divinorum</name>
    <name type="common">Maria pastora</name>
    <name type="synonym">Diviner's sage</name>
    <dbReference type="NCBI Taxonomy" id="28513"/>
    <lineage>
        <taxon>Eukaryota</taxon>
        <taxon>Viridiplantae</taxon>
        <taxon>Streptophyta</taxon>
        <taxon>Embryophyta</taxon>
        <taxon>Tracheophyta</taxon>
        <taxon>Spermatophyta</taxon>
        <taxon>Magnoliopsida</taxon>
        <taxon>eudicotyledons</taxon>
        <taxon>Gunneridae</taxon>
        <taxon>Pentapetalae</taxon>
        <taxon>asterids</taxon>
        <taxon>lamiids</taxon>
        <taxon>Lamiales</taxon>
        <taxon>Lamiaceae</taxon>
        <taxon>Nepetoideae</taxon>
        <taxon>Mentheae</taxon>
        <taxon>Salviinae</taxon>
        <taxon>Salvia</taxon>
        <taxon>Salvia subgen. Calosphace</taxon>
    </lineage>
</organism>
<dbReference type="GO" id="GO:0005524">
    <property type="term" value="F:ATP binding"/>
    <property type="evidence" value="ECO:0007669"/>
    <property type="project" value="UniProtKB-KW"/>
</dbReference>
<feature type="domain" description="Protein kinase" evidence="11">
    <location>
        <begin position="241"/>
        <end position="447"/>
    </location>
</feature>
<dbReference type="Pfam" id="PF00069">
    <property type="entry name" value="Pkinase"/>
    <property type="match status" value="1"/>
</dbReference>
<evidence type="ECO:0000256" key="8">
    <source>
        <dbReference type="ARBA" id="ARBA00047899"/>
    </source>
</evidence>
<evidence type="ECO:0000256" key="10">
    <source>
        <dbReference type="SAM" id="MobiDB-lite"/>
    </source>
</evidence>
<dbReference type="PROSITE" id="PS50011">
    <property type="entry name" value="PROTEIN_KINASE_DOM"/>
    <property type="match status" value="1"/>
</dbReference>
<protein>
    <recommendedName>
        <fullName evidence="2">non-specific serine/threonine protein kinase</fullName>
        <ecNumber evidence="2">2.7.11.1</ecNumber>
    </recommendedName>
</protein>
<dbReference type="FunFam" id="1.10.510.10:FF:000294">
    <property type="entry name" value="Serine/threonine-protein kinase OXI1"/>
    <property type="match status" value="1"/>
</dbReference>
<keyword evidence="7" id="KW-0067">ATP-binding</keyword>
<accession>A0ABD1GGS1</accession>
<comment type="catalytic activity">
    <reaction evidence="8">
        <text>L-threonyl-[protein] + ATP = O-phospho-L-threonyl-[protein] + ADP + H(+)</text>
        <dbReference type="Rhea" id="RHEA:46608"/>
        <dbReference type="Rhea" id="RHEA-COMP:11060"/>
        <dbReference type="Rhea" id="RHEA-COMP:11605"/>
        <dbReference type="ChEBI" id="CHEBI:15378"/>
        <dbReference type="ChEBI" id="CHEBI:30013"/>
        <dbReference type="ChEBI" id="CHEBI:30616"/>
        <dbReference type="ChEBI" id="CHEBI:61977"/>
        <dbReference type="ChEBI" id="CHEBI:456216"/>
        <dbReference type="EC" id="2.7.11.1"/>
    </reaction>
</comment>
<dbReference type="Proteomes" id="UP001567538">
    <property type="component" value="Unassembled WGS sequence"/>
</dbReference>
<evidence type="ECO:0000313" key="13">
    <source>
        <dbReference type="Proteomes" id="UP001567538"/>
    </source>
</evidence>
<evidence type="ECO:0000256" key="6">
    <source>
        <dbReference type="ARBA" id="ARBA00022777"/>
    </source>
</evidence>
<evidence type="ECO:0000256" key="5">
    <source>
        <dbReference type="ARBA" id="ARBA00022741"/>
    </source>
</evidence>
<dbReference type="SMART" id="SM00220">
    <property type="entry name" value="S_TKc"/>
    <property type="match status" value="1"/>
</dbReference>
<evidence type="ECO:0000256" key="9">
    <source>
        <dbReference type="ARBA" id="ARBA00048679"/>
    </source>
</evidence>
<dbReference type="Gene3D" id="1.10.510.10">
    <property type="entry name" value="Transferase(Phosphotransferase) domain 1"/>
    <property type="match status" value="1"/>
</dbReference>
<dbReference type="InterPro" id="IPR008271">
    <property type="entry name" value="Ser/Thr_kinase_AS"/>
</dbReference>
<keyword evidence="3" id="KW-0723">Serine/threonine-protein kinase</keyword>
<feature type="compositionally biased region" description="Polar residues" evidence="10">
    <location>
        <begin position="191"/>
        <end position="212"/>
    </location>
</feature>
<reference evidence="12 13" key="1">
    <citation type="submission" date="2024-06" db="EMBL/GenBank/DDBJ databases">
        <title>A chromosome level genome sequence of Diviner's sage (Salvia divinorum).</title>
        <authorList>
            <person name="Ford S.A."/>
            <person name="Ro D.-K."/>
            <person name="Ness R.W."/>
            <person name="Phillips M.A."/>
        </authorList>
    </citation>
    <scope>NUCLEOTIDE SEQUENCE [LARGE SCALE GENOMIC DNA]</scope>
    <source>
        <strain evidence="12">SAF-2024a</strain>
        <tissue evidence="12">Leaf</tissue>
    </source>
</reference>
<proteinExistence type="inferred from homology"/>
<sequence length="447" mass="49249">MSEMQSLSRQRLLAHNVTKNRLPLSKEEIRKGSIPQVCIELDLPAPAAQVWRGNNFLHEAEELMLDVMSCRISEDSSDGSTSFHGVSHPAEPIATDMMRPVSGPIGQNNSLAEEIDDLAAVSEEKECVWDALLPTSGNASPHSSIDSIGFATAMSIVNSSSSTHRSDASNYDSMKGSIQGDSLESTKTILSRASDSSGLSDDSNWSNASGNANKPHKGNDPRWKAILSVRARDGILGMSQFRLLKRLGCGNIGSVYLSRLIAIRCLFAMKVMDKASLASRKKLTREHTEREILQLLDHPFLPTLYTHFETDRFSCLVMEYCPGGDLHTLRQRQPGNLFSEYAARFYAAEVLLALEYLHMLRVVYRDLKPENVLVCEDGHIMLSDFDLSLGCVVSPTLITTSALHSDPSKQRAGFCVQPPCIEPPSACIPTLMLSPSNLPSKEQEKIW</sequence>
<dbReference type="EC" id="2.7.11.1" evidence="2"/>
<keyword evidence="6" id="KW-0418">Kinase</keyword>
<comment type="similarity">
    <text evidence="1">Belongs to the protein kinase superfamily. AGC Ser/Thr protein kinase family.</text>
</comment>
<keyword evidence="13" id="KW-1185">Reference proteome</keyword>
<evidence type="ECO:0000256" key="1">
    <source>
        <dbReference type="ARBA" id="ARBA00009903"/>
    </source>
</evidence>
<keyword evidence="4" id="KW-0808">Transferase</keyword>
<dbReference type="PROSITE" id="PS00108">
    <property type="entry name" value="PROTEIN_KINASE_ST"/>
    <property type="match status" value="1"/>
</dbReference>
<evidence type="ECO:0000313" key="12">
    <source>
        <dbReference type="EMBL" id="KAL1543319.1"/>
    </source>
</evidence>
<feature type="region of interest" description="Disordered" evidence="10">
    <location>
        <begin position="191"/>
        <end position="219"/>
    </location>
</feature>
<gene>
    <name evidence="12" type="ORF">AAHA92_20308</name>
</gene>
<keyword evidence="5" id="KW-0547">Nucleotide-binding</keyword>
<dbReference type="PANTHER" id="PTHR45637">
    <property type="entry name" value="FLIPPASE KINASE 1-RELATED"/>
    <property type="match status" value="1"/>
</dbReference>
<dbReference type="SUPFAM" id="SSF56112">
    <property type="entry name" value="Protein kinase-like (PK-like)"/>
    <property type="match status" value="1"/>
</dbReference>
<dbReference type="GO" id="GO:0004674">
    <property type="term" value="F:protein serine/threonine kinase activity"/>
    <property type="evidence" value="ECO:0007669"/>
    <property type="project" value="UniProtKB-KW"/>
</dbReference>
<name>A0ABD1GGS1_SALDI</name>
<dbReference type="FunFam" id="3.30.200.20:FF:000032">
    <property type="entry name" value="Serine/threonine-protein kinase D6PK-like"/>
    <property type="match status" value="1"/>
</dbReference>
<dbReference type="InterPro" id="IPR000719">
    <property type="entry name" value="Prot_kinase_dom"/>
</dbReference>
<evidence type="ECO:0000256" key="2">
    <source>
        <dbReference type="ARBA" id="ARBA00012513"/>
    </source>
</evidence>
<dbReference type="InterPro" id="IPR011009">
    <property type="entry name" value="Kinase-like_dom_sf"/>
</dbReference>
<comment type="caution">
    <text evidence="12">The sequence shown here is derived from an EMBL/GenBank/DDBJ whole genome shotgun (WGS) entry which is preliminary data.</text>
</comment>
<evidence type="ECO:0000256" key="7">
    <source>
        <dbReference type="ARBA" id="ARBA00022840"/>
    </source>
</evidence>